<dbReference type="AlphaFoldDB" id="A0A212JW57"/>
<dbReference type="RefSeq" id="WP_296942651.1">
    <property type="nucleotide sequence ID" value="NZ_LT599032.1"/>
</dbReference>
<feature type="chain" id="PRO_5012939577" description="Major fimbrial subunit protein N-terminal domain-containing protein" evidence="1">
    <location>
        <begin position="34"/>
        <end position="347"/>
    </location>
</feature>
<proteinExistence type="predicted"/>
<protein>
    <recommendedName>
        <fullName evidence="3">Major fimbrial subunit protein N-terminal domain-containing protein</fullName>
    </recommendedName>
</protein>
<evidence type="ECO:0000313" key="2">
    <source>
        <dbReference type="EMBL" id="SBW03700.1"/>
    </source>
</evidence>
<accession>A0A212JW57</accession>
<evidence type="ECO:0008006" key="3">
    <source>
        <dbReference type="Google" id="ProtNLM"/>
    </source>
</evidence>
<keyword evidence="1" id="KW-0732">Signal</keyword>
<feature type="signal peptide" evidence="1">
    <location>
        <begin position="1"/>
        <end position="33"/>
    </location>
</feature>
<dbReference type="EMBL" id="FLUM01000003">
    <property type="protein sequence ID" value="SBW03700.1"/>
    <property type="molecule type" value="Genomic_DNA"/>
</dbReference>
<evidence type="ECO:0000256" key="1">
    <source>
        <dbReference type="SAM" id="SignalP"/>
    </source>
</evidence>
<gene>
    <name evidence="2" type="ORF">KL86DYS1_30645</name>
</gene>
<name>A0A212JW57_9BACT</name>
<sequence>MNNNICFKYAKWQCLLCSIAILMLSGCSQNEIAEEPDRQIISVPVEITGLQTNKEKSIETQPYTVNRVLLLPFKKIDESISANNESNFAPDYTAARQVNVSALTSYMTMLSLSANSTYKILVIGYNQNDYNFNDQSNVNNKFSIGSVNNPTLLNNIQLLTKSAASVPEFFIATCQSYNNTNIIGEYFKPSQIKTLKGNLTRLVSGLNIEITNIPTYVTSITLVAEKLVKGIQPVSTIATVVQLASDADNLKTFSTQIPASAKVSFNHYLLPTLDLNKTKLYLDVKYGVFTERYIIKVPDTSGVSSGNSIIFSPNHVVKISGNYSNINIGFVLSYSINLDDNNWDGIQ</sequence>
<organism evidence="2">
    <name type="scientific">uncultured Dysgonomonas sp</name>
    <dbReference type="NCBI Taxonomy" id="206096"/>
    <lineage>
        <taxon>Bacteria</taxon>
        <taxon>Pseudomonadati</taxon>
        <taxon>Bacteroidota</taxon>
        <taxon>Bacteroidia</taxon>
        <taxon>Bacteroidales</taxon>
        <taxon>Dysgonomonadaceae</taxon>
        <taxon>Dysgonomonas</taxon>
        <taxon>environmental samples</taxon>
    </lineage>
</organism>
<reference evidence="2" key="1">
    <citation type="submission" date="2016-04" db="EMBL/GenBank/DDBJ databases">
        <authorList>
            <person name="Evans L.H."/>
            <person name="Alamgir A."/>
            <person name="Owens N."/>
            <person name="Weber N.D."/>
            <person name="Virtaneva K."/>
            <person name="Barbian K."/>
            <person name="Babar A."/>
            <person name="Rosenke K."/>
        </authorList>
    </citation>
    <scope>NUCLEOTIDE SEQUENCE</scope>
    <source>
        <strain evidence="2">86-1</strain>
    </source>
</reference>